<evidence type="ECO:0000256" key="4">
    <source>
        <dbReference type="ARBA" id="ARBA00023136"/>
    </source>
</evidence>
<feature type="transmembrane region" description="Helical" evidence="5">
    <location>
        <begin position="451"/>
        <end position="469"/>
    </location>
</feature>
<dbReference type="Pfam" id="PF04932">
    <property type="entry name" value="Wzy_C"/>
    <property type="match status" value="1"/>
</dbReference>
<accession>A0A1F5JP96</accession>
<dbReference type="AlphaFoldDB" id="A0A1F5JP96"/>
<organism evidence="7 8">
    <name type="scientific">Candidatus Daviesbacteria bacterium RIFCSPHIGHO2_02_FULL_36_13</name>
    <dbReference type="NCBI Taxonomy" id="1797768"/>
    <lineage>
        <taxon>Bacteria</taxon>
        <taxon>Candidatus Daviesiibacteriota</taxon>
    </lineage>
</organism>
<keyword evidence="4 5" id="KW-0472">Membrane</keyword>
<feature type="transmembrane region" description="Helical" evidence="5">
    <location>
        <begin position="255"/>
        <end position="271"/>
    </location>
</feature>
<dbReference type="STRING" id="1797768.A3C59_04755"/>
<keyword evidence="2 5" id="KW-0812">Transmembrane</keyword>
<dbReference type="GO" id="GO:0016020">
    <property type="term" value="C:membrane"/>
    <property type="evidence" value="ECO:0007669"/>
    <property type="project" value="UniProtKB-SubCell"/>
</dbReference>
<evidence type="ECO:0000313" key="7">
    <source>
        <dbReference type="EMBL" id="OGE30260.1"/>
    </source>
</evidence>
<feature type="transmembrane region" description="Helical" evidence="5">
    <location>
        <begin position="77"/>
        <end position="95"/>
    </location>
</feature>
<proteinExistence type="predicted"/>
<comment type="subcellular location">
    <subcellularLocation>
        <location evidence="1">Membrane</location>
        <topology evidence="1">Multi-pass membrane protein</topology>
    </subcellularLocation>
</comment>
<feature type="transmembrane region" description="Helical" evidence="5">
    <location>
        <begin position="46"/>
        <end position="65"/>
    </location>
</feature>
<reference evidence="7 8" key="1">
    <citation type="journal article" date="2016" name="Nat. Commun.">
        <title>Thousands of microbial genomes shed light on interconnected biogeochemical processes in an aquifer system.</title>
        <authorList>
            <person name="Anantharaman K."/>
            <person name="Brown C.T."/>
            <person name="Hug L.A."/>
            <person name="Sharon I."/>
            <person name="Castelle C.J."/>
            <person name="Probst A.J."/>
            <person name="Thomas B.C."/>
            <person name="Singh A."/>
            <person name="Wilkins M.J."/>
            <person name="Karaoz U."/>
            <person name="Brodie E.L."/>
            <person name="Williams K.H."/>
            <person name="Hubbard S.S."/>
            <person name="Banfield J.F."/>
        </authorList>
    </citation>
    <scope>NUCLEOTIDE SEQUENCE [LARGE SCALE GENOMIC DNA]</scope>
</reference>
<keyword evidence="3 5" id="KW-1133">Transmembrane helix</keyword>
<dbReference type="PANTHER" id="PTHR37422">
    <property type="entry name" value="TEICHURONIC ACID BIOSYNTHESIS PROTEIN TUAE"/>
    <property type="match status" value="1"/>
</dbReference>
<evidence type="ECO:0000256" key="3">
    <source>
        <dbReference type="ARBA" id="ARBA00022989"/>
    </source>
</evidence>
<evidence type="ECO:0000256" key="5">
    <source>
        <dbReference type="SAM" id="Phobius"/>
    </source>
</evidence>
<evidence type="ECO:0000256" key="2">
    <source>
        <dbReference type="ARBA" id="ARBA00022692"/>
    </source>
</evidence>
<dbReference type="Proteomes" id="UP000176902">
    <property type="component" value="Unassembled WGS sequence"/>
</dbReference>
<feature type="transmembrane region" description="Helical" evidence="5">
    <location>
        <begin position="216"/>
        <end position="249"/>
    </location>
</feature>
<comment type="caution">
    <text evidence="7">The sequence shown here is derived from an EMBL/GenBank/DDBJ whole genome shotgun (WGS) entry which is preliminary data.</text>
</comment>
<sequence>MNWLKNNLDRVLYILTLFLFAFIPLYPKFPLLNISGTYVAVRLEDLLIGLTLALWIWYLIINKNFSFFTKDNIGRSFILFFAIGCLSLFSGIFLTHSVVPHLGLLHLFRRIEFMLLLPVIATVFTTRKRFMTALMVLVMTLAAVNIFALGQKYLDWPVISTTNSEFAKGLPLKLTPGARVNSTFAGHYDLAVFLDMALILLTTLIFAFRKLIKPMFLILGVVSTLVLVMTAARVSFIAAFVGLIAALILSKKKKYLLLLVIIAMAIAVYPSQLRDRFISTVTINLLDLGQRYEGRNLNQQLENKLNIPTLYYRISSRSATGASFASPTAGIPIDIAPGEPINVTDLGVYRSFEIRLNIEWPRAVNAFLKNPFLGTGYASLGIATDNDFLRSLGEVGILGTTAFILVLLSIWKTIYKGIKSDEKIIRFFSAGSLSIIIVFLINSVFIDVFEASKVAALLWMILGLNIGLIRNK</sequence>
<feature type="transmembrane region" description="Helical" evidence="5">
    <location>
        <begin position="131"/>
        <end position="150"/>
    </location>
</feature>
<evidence type="ECO:0000259" key="6">
    <source>
        <dbReference type="Pfam" id="PF04932"/>
    </source>
</evidence>
<gene>
    <name evidence="7" type="ORF">A3C59_04755</name>
</gene>
<feature type="transmembrane region" description="Helical" evidence="5">
    <location>
        <begin position="7"/>
        <end position="26"/>
    </location>
</feature>
<dbReference type="EMBL" id="MFCV01000048">
    <property type="protein sequence ID" value="OGE30260.1"/>
    <property type="molecule type" value="Genomic_DNA"/>
</dbReference>
<evidence type="ECO:0000256" key="1">
    <source>
        <dbReference type="ARBA" id="ARBA00004141"/>
    </source>
</evidence>
<evidence type="ECO:0000313" key="8">
    <source>
        <dbReference type="Proteomes" id="UP000176902"/>
    </source>
</evidence>
<dbReference type="InterPro" id="IPR051533">
    <property type="entry name" value="WaaL-like"/>
</dbReference>
<feature type="domain" description="O-antigen ligase-related" evidence="6">
    <location>
        <begin position="220"/>
        <end position="403"/>
    </location>
</feature>
<feature type="transmembrane region" description="Helical" evidence="5">
    <location>
        <begin position="395"/>
        <end position="415"/>
    </location>
</feature>
<dbReference type="InterPro" id="IPR007016">
    <property type="entry name" value="O-antigen_ligase-rel_domated"/>
</dbReference>
<feature type="transmembrane region" description="Helical" evidence="5">
    <location>
        <begin position="427"/>
        <end position="445"/>
    </location>
</feature>
<feature type="transmembrane region" description="Helical" evidence="5">
    <location>
        <begin position="190"/>
        <end position="209"/>
    </location>
</feature>
<name>A0A1F5JP96_9BACT</name>
<protein>
    <recommendedName>
        <fullName evidence="6">O-antigen ligase-related domain-containing protein</fullName>
    </recommendedName>
</protein>
<dbReference type="PANTHER" id="PTHR37422:SF13">
    <property type="entry name" value="LIPOPOLYSACCHARIDE BIOSYNTHESIS PROTEIN PA4999-RELATED"/>
    <property type="match status" value="1"/>
</dbReference>